<dbReference type="CDD" id="cd00165">
    <property type="entry name" value="S4"/>
    <property type="match status" value="1"/>
</dbReference>
<dbReference type="Pfam" id="PF01728">
    <property type="entry name" value="FtsJ"/>
    <property type="match status" value="1"/>
</dbReference>
<dbReference type="InterPro" id="IPR036986">
    <property type="entry name" value="S4_RNA-bd_sf"/>
</dbReference>
<dbReference type="GO" id="GO:0003723">
    <property type="term" value="F:RNA binding"/>
    <property type="evidence" value="ECO:0007669"/>
    <property type="project" value="UniProtKB-KW"/>
</dbReference>
<dbReference type="PROSITE" id="PS50889">
    <property type="entry name" value="S4"/>
    <property type="match status" value="1"/>
</dbReference>
<feature type="region of interest" description="Disordered" evidence="4">
    <location>
        <begin position="157"/>
        <end position="182"/>
    </location>
</feature>
<evidence type="ECO:0000256" key="3">
    <source>
        <dbReference type="PROSITE-ProRule" id="PRU00182"/>
    </source>
</evidence>
<dbReference type="GO" id="GO:0032259">
    <property type="term" value="P:methylation"/>
    <property type="evidence" value="ECO:0007669"/>
    <property type="project" value="UniProtKB-KW"/>
</dbReference>
<dbReference type="PANTHER" id="PTHR32319:SF0">
    <property type="entry name" value="BACTERIAL HEMOLYSIN-LIKE PROTEIN"/>
    <property type="match status" value="1"/>
</dbReference>
<keyword evidence="1 3" id="KW-0694">RNA-binding</keyword>
<keyword evidence="7" id="KW-1185">Reference proteome</keyword>
<dbReference type="Gene3D" id="3.40.50.150">
    <property type="entry name" value="Vaccinia Virus protein VP39"/>
    <property type="match status" value="1"/>
</dbReference>
<comment type="caution">
    <text evidence="6">The sequence shown here is derived from an EMBL/GenBank/DDBJ whole genome shotgun (WGS) entry which is preliminary data.</text>
</comment>
<dbReference type="EMBL" id="RRUE01000002">
    <property type="protein sequence ID" value="RRN43970.1"/>
    <property type="molecule type" value="Genomic_DNA"/>
</dbReference>
<name>A0A3R8MWH7_9BURK</name>
<dbReference type="Proteomes" id="UP000270261">
    <property type="component" value="Unassembled WGS sequence"/>
</dbReference>
<accession>A0A3R8MWH7</accession>
<dbReference type="OrthoDB" id="9784736at2"/>
<reference evidence="6 7" key="1">
    <citation type="submission" date="2018-11" db="EMBL/GenBank/DDBJ databases">
        <title>Genome sequencing of Lautropia sp. KCOM 2505 (= ChDC F240).</title>
        <authorList>
            <person name="Kook J.-K."/>
            <person name="Park S.-N."/>
            <person name="Lim Y.K."/>
        </authorList>
    </citation>
    <scope>NUCLEOTIDE SEQUENCE [LARGE SCALE GENOMIC DNA]</scope>
    <source>
        <strain evidence="6 7">KCOM 2505</strain>
    </source>
</reference>
<dbReference type="GO" id="GO:0008168">
    <property type="term" value="F:methyltransferase activity"/>
    <property type="evidence" value="ECO:0007669"/>
    <property type="project" value="UniProtKB-KW"/>
</dbReference>
<evidence type="ECO:0000256" key="2">
    <source>
        <dbReference type="ARBA" id="ARBA00029460"/>
    </source>
</evidence>
<protein>
    <submittedName>
        <fullName evidence="6">TlyA family RNA methyltransferase</fullName>
    </submittedName>
</protein>
<evidence type="ECO:0000256" key="1">
    <source>
        <dbReference type="ARBA" id="ARBA00022884"/>
    </source>
</evidence>
<proteinExistence type="inferred from homology"/>
<dbReference type="InterPro" id="IPR029063">
    <property type="entry name" value="SAM-dependent_MTases_sf"/>
</dbReference>
<sequence>MATRADVELVARGLVKSRTLARRLIEEGAVFTEGPGGEVPVTRAAQPVFPDQPLRVAASGASRFVSRGGNKLDAALDAAGIDCTGLDALDMGMSTGGFTHCLLERGARQVLGIEVGHGQLDPQLAADPRVKCLEHTHIRDVQLANLVLPDGSRPLWPPASRHGIPQQDTVPDPAWQPAGAQPGNTPFLPDSTSAPTVPRPGFPLIVVDLSFIAASQQLARLASLAAPGGRLVCLIKPQFELGPQARNKQGIVRRTADLDGLRRDVIQRATDAGWQVDGWQTCAIMGGDGNQEYFLVATRQPVPPSLLPSS</sequence>
<dbReference type="InterPro" id="IPR047048">
    <property type="entry name" value="TlyA"/>
</dbReference>
<dbReference type="RefSeq" id="WP_125096169.1">
    <property type="nucleotide sequence ID" value="NZ_RRUE01000002.1"/>
</dbReference>
<comment type="similarity">
    <text evidence="2">Belongs to the TlyA family.</text>
</comment>
<dbReference type="PANTHER" id="PTHR32319">
    <property type="entry name" value="BACTERIAL HEMOLYSIN-LIKE PROTEIN"/>
    <property type="match status" value="1"/>
</dbReference>
<evidence type="ECO:0000256" key="4">
    <source>
        <dbReference type="SAM" id="MobiDB-lite"/>
    </source>
</evidence>
<dbReference type="AlphaFoldDB" id="A0A3R8MWH7"/>
<feature type="domain" description="Ribosomal RNA methyltransferase FtsJ" evidence="5">
    <location>
        <begin position="64"/>
        <end position="297"/>
    </location>
</feature>
<dbReference type="Gene3D" id="3.10.290.10">
    <property type="entry name" value="RNA-binding S4 domain"/>
    <property type="match status" value="1"/>
</dbReference>
<dbReference type="SUPFAM" id="SSF53335">
    <property type="entry name" value="S-adenosyl-L-methionine-dependent methyltransferases"/>
    <property type="match status" value="1"/>
</dbReference>
<evidence type="ECO:0000313" key="6">
    <source>
        <dbReference type="EMBL" id="RRN43970.1"/>
    </source>
</evidence>
<gene>
    <name evidence="6" type="ORF">EHV23_11315</name>
</gene>
<dbReference type="InterPro" id="IPR002877">
    <property type="entry name" value="RNA_MeTrfase_FtsJ_dom"/>
</dbReference>
<keyword evidence="6" id="KW-0808">Transferase</keyword>
<organism evidence="6 7">
    <name type="scientific">Lautropia dentalis</name>
    <dbReference type="NCBI Taxonomy" id="2490857"/>
    <lineage>
        <taxon>Bacteria</taxon>
        <taxon>Pseudomonadati</taxon>
        <taxon>Pseudomonadota</taxon>
        <taxon>Betaproteobacteria</taxon>
        <taxon>Burkholderiales</taxon>
        <taxon>Burkholderiaceae</taxon>
        <taxon>Lautropia</taxon>
    </lineage>
</organism>
<evidence type="ECO:0000313" key="7">
    <source>
        <dbReference type="Proteomes" id="UP000270261"/>
    </source>
</evidence>
<evidence type="ECO:0000259" key="5">
    <source>
        <dbReference type="Pfam" id="PF01728"/>
    </source>
</evidence>
<keyword evidence="6" id="KW-0489">Methyltransferase</keyword>